<gene>
    <name evidence="5" type="primary">ilvA_2</name>
    <name evidence="5" type="ORF">DAETH_38510</name>
</gene>
<accession>A0ABN6RQG2</accession>
<feature type="domain" description="Tryptophan synthase beta chain-like PALP" evidence="4">
    <location>
        <begin position="24"/>
        <end position="305"/>
    </location>
</feature>
<dbReference type="InterPro" id="IPR001926">
    <property type="entry name" value="TrpB-like_PALP"/>
</dbReference>
<keyword evidence="5" id="KW-0614">Plasmid</keyword>
<evidence type="ECO:0000256" key="2">
    <source>
        <dbReference type="ARBA" id="ARBA00022898"/>
    </source>
</evidence>
<dbReference type="Gene3D" id="3.40.50.1100">
    <property type="match status" value="2"/>
</dbReference>
<sequence length="325" mass="34664">MPLPHRVTLARVEEAARTIDPVFLDTPQYSCEALGELIGVHLLLKVETLGPIRSFKGRGADFLVSQVNDDRPLLCASAGNLGQAMAYACRKRGVGLTVYASTRANHLKLDRIRALGARVVLHGEDFDAAKLEAARVAAEGNARLVVDSLDIETLEGAATIGLELLKLPQPLDVVLVALGNGALFNGIARVMKARSPGTRVVAVGAQGAPAMIESWQAGRVIEHERVNTIADGLAVRVPIPEALEDMQGLVDDVHLVSEEVILRAMRLIHEHAGLVVEPSAAVGVAALLEHTDLYRGRAVGTVLCGGNLTPEQMRLWLGPVLEVQA</sequence>
<proteinExistence type="predicted"/>
<dbReference type="SUPFAM" id="SSF53686">
    <property type="entry name" value="Tryptophan synthase beta subunit-like PLP-dependent enzymes"/>
    <property type="match status" value="1"/>
</dbReference>
<evidence type="ECO:0000259" key="4">
    <source>
        <dbReference type="Pfam" id="PF00291"/>
    </source>
</evidence>
<keyword evidence="6" id="KW-1185">Reference proteome</keyword>
<evidence type="ECO:0000313" key="6">
    <source>
        <dbReference type="Proteomes" id="UP001064971"/>
    </source>
</evidence>
<dbReference type="InterPro" id="IPR036052">
    <property type="entry name" value="TrpB-like_PALP_sf"/>
</dbReference>
<keyword evidence="2" id="KW-0663">Pyridoxal phosphate</keyword>
<dbReference type="EMBL" id="AP026561">
    <property type="protein sequence ID" value="BDP43882.1"/>
    <property type="molecule type" value="Genomic_DNA"/>
</dbReference>
<evidence type="ECO:0000256" key="1">
    <source>
        <dbReference type="ARBA" id="ARBA00001933"/>
    </source>
</evidence>
<dbReference type="PANTHER" id="PTHR48078:SF17">
    <property type="entry name" value="THREONINE DEHYDRATASE"/>
    <property type="match status" value="1"/>
</dbReference>
<dbReference type="PANTHER" id="PTHR48078">
    <property type="entry name" value="THREONINE DEHYDRATASE, MITOCHONDRIAL-RELATED"/>
    <property type="match status" value="1"/>
</dbReference>
<protein>
    <submittedName>
        <fullName evidence="5">Threonine dehydratase</fullName>
    </submittedName>
</protein>
<name>A0ABN6RQG2_9DEIO</name>
<comment type="cofactor">
    <cofactor evidence="1">
        <name>pyridoxal 5'-phosphate</name>
        <dbReference type="ChEBI" id="CHEBI:597326"/>
    </cofactor>
</comment>
<dbReference type="RefSeq" id="WP_264777723.1">
    <property type="nucleotide sequence ID" value="NZ_AP026561.1"/>
</dbReference>
<geneLocation type="plasmid" evidence="5 6">
    <name>pDAETH-1</name>
</geneLocation>
<dbReference type="InterPro" id="IPR050147">
    <property type="entry name" value="Ser/Thr_Dehydratase"/>
</dbReference>
<dbReference type="Proteomes" id="UP001064971">
    <property type="component" value="Plasmid pDAETH-1"/>
</dbReference>
<dbReference type="Pfam" id="PF00291">
    <property type="entry name" value="PALP"/>
    <property type="match status" value="1"/>
</dbReference>
<evidence type="ECO:0000313" key="5">
    <source>
        <dbReference type="EMBL" id="BDP43882.1"/>
    </source>
</evidence>
<reference evidence="5" key="1">
    <citation type="submission" date="2022-07" db="EMBL/GenBank/DDBJ databases">
        <title>Complete Genome Sequence of the Radioresistant Bacterium Deinococcus aetherius ST0316, Isolated from the Air Dust collected in Lower Stratosphere above Japan.</title>
        <authorList>
            <person name="Satoh K."/>
            <person name="Hagiwara K."/>
            <person name="Katsumata K."/>
            <person name="Kubo A."/>
            <person name="Yokobori S."/>
            <person name="Yamagishi A."/>
            <person name="Oono Y."/>
            <person name="Narumi I."/>
        </authorList>
    </citation>
    <scope>NUCLEOTIDE SEQUENCE</scope>
    <source>
        <strain evidence="5">ST0316</strain>
        <plasmid evidence="5">pDAETH-1</plasmid>
    </source>
</reference>
<organism evidence="5 6">
    <name type="scientific">Deinococcus aetherius</name>
    <dbReference type="NCBI Taxonomy" id="200252"/>
    <lineage>
        <taxon>Bacteria</taxon>
        <taxon>Thermotogati</taxon>
        <taxon>Deinococcota</taxon>
        <taxon>Deinococci</taxon>
        <taxon>Deinococcales</taxon>
        <taxon>Deinococcaceae</taxon>
        <taxon>Deinococcus</taxon>
    </lineage>
</organism>
<keyword evidence="3" id="KW-0456">Lyase</keyword>
<evidence type="ECO:0000256" key="3">
    <source>
        <dbReference type="ARBA" id="ARBA00023239"/>
    </source>
</evidence>